<protein>
    <submittedName>
        <fullName evidence="4">Hydrolase</fullName>
    </submittedName>
</protein>
<dbReference type="STRING" id="371042.NG99_25810"/>
<reference evidence="4 5" key="1">
    <citation type="submission" date="2014-10" db="EMBL/GenBank/DDBJ databases">
        <title>Genome sequence of Erwinia typographi M043b.</title>
        <authorList>
            <person name="Chan K.-G."/>
            <person name="Tan W.-S."/>
        </authorList>
    </citation>
    <scope>NUCLEOTIDE SEQUENCE [LARGE SCALE GENOMIC DNA]</scope>
    <source>
        <strain evidence="4 5">M043b</strain>
    </source>
</reference>
<dbReference type="RefSeq" id="WP_034899381.1">
    <property type="nucleotide sequence ID" value="NZ_JRUQ01000097.1"/>
</dbReference>
<dbReference type="Pfam" id="PF13023">
    <property type="entry name" value="HD_3"/>
    <property type="match status" value="1"/>
</dbReference>
<dbReference type="GO" id="GO:0046872">
    <property type="term" value="F:metal ion binding"/>
    <property type="evidence" value="ECO:0007669"/>
    <property type="project" value="UniProtKB-KW"/>
</dbReference>
<dbReference type="PANTHER" id="PTHR11845">
    <property type="entry name" value="5'-DEOXYNUCLEOTIDASE HDDC2"/>
    <property type="match status" value="1"/>
</dbReference>
<keyword evidence="2 4" id="KW-0378">Hydrolase</keyword>
<name>A0A0A3YII1_9GAMM</name>
<dbReference type="SUPFAM" id="SSF109604">
    <property type="entry name" value="HD-domain/PDEase-like"/>
    <property type="match status" value="1"/>
</dbReference>
<dbReference type="InterPro" id="IPR006674">
    <property type="entry name" value="HD_domain"/>
</dbReference>
<evidence type="ECO:0000256" key="1">
    <source>
        <dbReference type="ARBA" id="ARBA00022723"/>
    </source>
</evidence>
<dbReference type="Gene3D" id="1.10.3210.10">
    <property type="entry name" value="Hypothetical protein af1432"/>
    <property type="match status" value="1"/>
</dbReference>
<dbReference type="eggNOG" id="COG1896">
    <property type="taxonomic scope" value="Bacteria"/>
</dbReference>
<evidence type="ECO:0000313" key="4">
    <source>
        <dbReference type="EMBL" id="KGT86460.1"/>
    </source>
</evidence>
<comment type="caution">
    <text evidence="4">The sequence shown here is derived from an EMBL/GenBank/DDBJ whole genome shotgun (WGS) entry which is preliminary data.</text>
</comment>
<dbReference type="Proteomes" id="UP000030351">
    <property type="component" value="Unassembled WGS sequence"/>
</dbReference>
<dbReference type="EMBL" id="JRUQ01000097">
    <property type="protein sequence ID" value="KGT86460.1"/>
    <property type="molecule type" value="Genomic_DNA"/>
</dbReference>
<evidence type="ECO:0000313" key="5">
    <source>
        <dbReference type="Proteomes" id="UP000030351"/>
    </source>
</evidence>
<dbReference type="InterPro" id="IPR039356">
    <property type="entry name" value="YfbR/HDDC2"/>
</dbReference>
<evidence type="ECO:0000256" key="2">
    <source>
        <dbReference type="ARBA" id="ARBA00022801"/>
    </source>
</evidence>
<dbReference type="PANTHER" id="PTHR11845:SF13">
    <property type="entry name" value="5'-DEOXYNUCLEOTIDASE HDDC2"/>
    <property type="match status" value="1"/>
</dbReference>
<dbReference type="OrthoDB" id="9796032at2"/>
<dbReference type="GO" id="GO:0005737">
    <property type="term" value="C:cytoplasm"/>
    <property type="evidence" value="ECO:0007669"/>
    <property type="project" value="TreeGrafter"/>
</dbReference>
<dbReference type="GO" id="GO:0002953">
    <property type="term" value="F:5'-deoxynucleotidase activity"/>
    <property type="evidence" value="ECO:0007669"/>
    <property type="project" value="InterPro"/>
</dbReference>
<gene>
    <name evidence="4" type="ORF">NG99_25810</name>
</gene>
<organism evidence="4 5">
    <name type="scientific">Erwinia typographi</name>
    <dbReference type="NCBI Taxonomy" id="371042"/>
    <lineage>
        <taxon>Bacteria</taxon>
        <taxon>Pseudomonadati</taxon>
        <taxon>Pseudomonadota</taxon>
        <taxon>Gammaproteobacteria</taxon>
        <taxon>Enterobacterales</taxon>
        <taxon>Erwiniaceae</taxon>
        <taxon>Erwinia</taxon>
    </lineage>
</organism>
<keyword evidence="5" id="KW-1185">Reference proteome</keyword>
<keyword evidence="1" id="KW-0479">Metal-binding</keyword>
<proteinExistence type="predicted"/>
<dbReference type="AlphaFoldDB" id="A0A0A3YII1"/>
<sequence length="202" mass="23188">MSKSIPALDFGEMTEVFQFLMELDKLKSVERRTRLIGQPRHENSAEHSWHLAVAAMSLAPYSGLQVDVQRVVQMALLHDVVEIDAGDVMVYDLAAREAIHAEEQAAADRIFALLPSALRDKFRALWDEYEAAETPDSRFANMLDRAMPIVQNLHNQGQSWKENGIRLEQVLSRNAAIAQEWPELWRYLKQHLDRAQQQGWLL</sequence>
<evidence type="ECO:0000259" key="3">
    <source>
        <dbReference type="Pfam" id="PF13023"/>
    </source>
</evidence>
<accession>A0A0A3YII1</accession>
<feature type="domain" description="HD" evidence="3">
    <location>
        <begin position="23"/>
        <end position="185"/>
    </location>
</feature>